<dbReference type="AlphaFoldDB" id="A0A1G2FGC5"/>
<organism evidence="3 4">
    <name type="scientific">Candidatus Portnoybacteria bacterium RIFCSPHIGHO2_12_FULL_38_9</name>
    <dbReference type="NCBI Taxonomy" id="1801997"/>
    <lineage>
        <taxon>Bacteria</taxon>
        <taxon>Candidatus Portnoyibacteriota</taxon>
    </lineage>
</organism>
<protein>
    <recommendedName>
        <fullName evidence="2">Glycosyltransferase 2-like domain-containing protein</fullName>
    </recommendedName>
</protein>
<dbReference type="Gene3D" id="3.90.550.10">
    <property type="entry name" value="Spore Coat Polysaccharide Biosynthesis Protein SpsA, Chain A"/>
    <property type="match status" value="1"/>
</dbReference>
<feature type="domain" description="Glycosyltransferase 2-like" evidence="2">
    <location>
        <begin position="5"/>
        <end position="167"/>
    </location>
</feature>
<keyword evidence="1" id="KW-0472">Membrane</keyword>
<dbReference type="InterPro" id="IPR029044">
    <property type="entry name" value="Nucleotide-diphossugar_trans"/>
</dbReference>
<dbReference type="PANTHER" id="PTHR48090">
    <property type="entry name" value="UNDECAPRENYL-PHOSPHATE 4-DEOXY-4-FORMAMIDO-L-ARABINOSE TRANSFERASE-RELATED"/>
    <property type="match status" value="1"/>
</dbReference>
<reference evidence="3 4" key="1">
    <citation type="journal article" date="2016" name="Nat. Commun.">
        <title>Thousands of microbial genomes shed light on interconnected biogeochemical processes in an aquifer system.</title>
        <authorList>
            <person name="Anantharaman K."/>
            <person name="Brown C.T."/>
            <person name="Hug L.A."/>
            <person name="Sharon I."/>
            <person name="Castelle C.J."/>
            <person name="Probst A.J."/>
            <person name="Thomas B.C."/>
            <person name="Singh A."/>
            <person name="Wilkins M.J."/>
            <person name="Karaoz U."/>
            <person name="Brodie E.L."/>
            <person name="Williams K.H."/>
            <person name="Hubbard S.S."/>
            <person name="Banfield J.F."/>
        </authorList>
    </citation>
    <scope>NUCLEOTIDE SEQUENCE [LARGE SCALE GENOMIC DNA]</scope>
</reference>
<dbReference type="Pfam" id="PF00535">
    <property type="entry name" value="Glycos_transf_2"/>
    <property type="match status" value="1"/>
</dbReference>
<dbReference type="EMBL" id="MHNB01000015">
    <property type="protein sequence ID" value="OGZ37105.1"/>
    <property type="molecule type" value="Genomic_DNA"/>
</dbReference>
<dbReference type="SUPFAM" id="SSF53448">
    <property type="entry name" value="Nucleotide-diphospho-sugar transferases"/>
    <property type="match status" value="1"/>
</dbReference>
<dbReference type="STRING" id="1801997.A3J64_01160"/>
<dbReference type="CDD" id="cd04179">
    <property type="entry name" value="DPM_DPG-synthase_like"/>
    <property type="match status" value="1"/>
</dbReference>
<comment type="caution">
    <text evidence="3">The sequence shown here is derived from an EMBL/GenBank/DDBJ whole genome shotgun (WGS) entry which is preliminary data.</text>
</comment>
<sequence>MKLLVIIPAYNEADSIVEVIKNIPQNIRRIDQINILVIDDGSTDKTVFKVKSETKATVISHQGNRGVGVAFGTGISYALENRADLVVNIDADGQFNPLDIPQLVQPILNNQADFVTASRFIKKDFIPQMPRIKLWGNRRVASLISWLTREKFYDVSCGFRAYNKEALLSLNLFGQFTYTQEVFLDLSFKGLRIKEIPIKVRYFPQRRSRVYQGIFHYGFNTLKIILKTLRDYRPFRFFGSIGLIIFFIGLILDIFMMAFYLKTGGFTPYKVVGLTGLSLNVIGLGVLFLALIADMLYRLRINQEKLLYYEKKRRYYS</sequence>
<dbReference type="Proteomes" id="UP000177061">
    <property type="component" value="Unassembled WGS sequence"/>
</dbReference>
<evidence type="ECO:0000256" key="1">
    <source>
        <dbReference type="SAM" id="Phobius"/>
    </source>
</evidence>
<gene>
    <name evidence="3" type="ORF">A3J64_01160</name>
</gene>
<keyword evidence="1" id="KW-1133">Transmembrane helix</keyword>
<feature type="transmembrane region" description="Helical" evidence="1">
    <location>
        <begin position="237"/>
        <end position="261"/>
    </location>
</feature>
<keyword evidence="1" id="KW-0812">Transmembrane</keyword>
<accession>A0A1G2FGC5</accession>
<name>A0A1G2FGC5_9BACT</name>
<dbReference type="InterPro" id="IPR050256">
    <property type="entry name" value="Glycosyltransferase_2"/>
</dbReference>
<evidence type="ECO:0000313" key="4">
    <source>
        <dbReference type="Proteomes" id="UP000177061"/>
    </source>
</evidence>
<dbReference type="InterPro" id="IPR001173">
    <property type="entry name" value="Glyco_trans_2-like"/>
</dbReference>
<proteinExistence type="predicted"/>
<dbReference type="PANTHER" id="PTHR48090:SF7">
    <property type="entry name" value="RFBJ PROTEIN"/>
    <property type="match status" value="1"/>
</dbReference>
<feature type="transmembrane region" description="Helical" evidence="1">
    <location>
        <begin position="273"/>
        <end position="297"/>
    </location>
</feature>
<evidence type="ECO:0000259" key="2">
    <source>
        <dbReference type="Pfam" id="PF00535"/>
    </source>
</evidence>
<evidence type="ECO:0000313" key="3">
    <source>
        <dbReference type="EMBL" id="OGZ37105.1"/>
    </source>
</evidence>